<dbReference type="Proteomes" id="UP000051952">
    <property type="component" value="Unassembled WGS sequence"/>
</dbReference>
<keyword evidence="8 9" id="KW-0472">Membrane</keyword>
<dbReference type="PANTHER" id="PTHR45829">
    <property type="entry name" value="MITOCHONDRIAL CARRIER PROTEIN RIM2"/>
    <property type="match status" value="1"/>
</dbReference>
<dbReference type="InterPro" id="IPR023395">
    <property type="entry name" value="MCP_dom_sf"/>
</dbReference>
<dbReference type="AlphaFoldDB" id="A0A0S4IPJ5"/>
<dbReference type="InterPro" id="IPR018108">
    <property type="entry name" value="MCP_transmembrane"/>
</dbReference>
<dbReference type="GO" id="GO:1990519">
    <property type="term" value="P:pyrimidine nucleotide import into mitochondrion"/>
    <property type="evidence" value="ECO:0007669"/>
    <property type="project" value="TreeGrafter"/>
</dbReference>
<dbReference type="VEuPathDB" id="TriTrypDB:BSAL_58895"/>
<gene>
    <name evidence="11" type="ORF">BSAL_58895</name>
</gene>
<dbReference type="GO" id="GO:0005743">
    <property type="term" value="C:mitochondrial inner membrane"/>
    <property type="evidence" value="ECO:0007669"/>
    <property type="project" value="UniProtKB-SubCell"/>
</dbReference>
<evidence type="ECO:0000313" key="12">
    <source>
        <dbReference type="Proteomes" id="UP000051952"/>
    </source>
</evidence>
<dbReference type="InterPro" id="IPR002067">
    <property type="entry name" value="MCP"/>
</dbReference>
<name>A0A0S4IPJ5_BODSA</name>
<protein>
    <submittedName>
        <fullName evidence="11">Mitochondrial carrier protein, putative</fullName>
    </submittedName>
</protein>
<dbReference type="Pfam" id="PF00153">
    <property type="entry name" value="Mito_carr"/>
    <property type="match status" value="2"/>
</dbReference>
<evidence type="ECO:0000256" key="4">
    <source>
        <dbReference type="ARBA" id="ARBA00022737"/>
    </source>
</evidence>
<evidence type="ECO:0000256" key="8">
    <source>
        <dbReference type="ARBA" id="ARBA00023136"/>
    </source>
</evidence>
<feature type="repeat" description="Solcar" evidence="9">
    <location>
        <begin position="3"/>
        <end position="91"/>
    </location>
</feature>
<keyword evidence="2 10" id="KW-0813">Transport</keyword>
<dbReference type="Gene3D" id="1.50.40.10">
    <property type="entry name" value="Mitochondrial carrier domain"/>
    <property type="match status" value="1"/>
</dbReference>
<evidence type="ECO:0000256" key="9">
    <source>
        <dbReference type="PROSITE-ProRule" id="PRU00282"/>
    </source>
</evidence>
<keyword evidence="7" id="KW-0496">Mitochondrion</keyword>
<dbReference type="OrthoDB" id="269120at2759"/>
<keyword evidence="5" id="KW-0999">Mitochondrion inner membrane</keyword>
<evidence type="ECO:0000256" key="10">
    <source>
        <dbReference type="RuleBase" id="RU000488"/>
    </source>
</evidence>
<dbReference type="PRINTS" id="PR00926">
    <property type="entry name" value="MITOCARRIER"/>
</dbReference>
<dbReference type="PROSITE" id="PS51257">
    <property type="entry name" value="PROKAR_LIPOPROTEIN"/>
    <property type="match status" value="1"/>
</dbReference>
<comment type="similarity">
    <text evidence="10">Belongs to the mitochondrial carrier (TC 2.A.29) family.</text>
</comment>
<evidence type="ECO:0000313" key="11">
    <source>
        <dbReference type="EMBL" id="CUF07389.1"/>
    </source>
</evidence>
<dbReference type="EMBL" id="CYKH01000238">
    <property type="protein sequence ID" value="CUF07389.1"/>
    <property type="molecule type" value="Genomic_DNA"/>
</dbReference>
<evidence type="ECO:0000256" key="7">
    <source>
        <dbReference type="ARBA" id="ARBA00023128"/>
    </source>
</evidence>
<dbReference type="GO" id="GO:0015218">
    <property type="term" value="F:pyrimidine nucleotide transmembrane transporter activity"/>
    <property type="evidence" value="ECO:0007669"/>
    <property type="project" value="InterPro"/>
</dbReference>
<evidence type="ECO:0000256" key="3">
    <source>
        <dbReference type="ARBA" id="ARBA00022692"/>
    </source>
</evidence>
<keyword evidence="4" id="KW-0677">Repeat</keyword>
<dbReference type="SUPFAM" id="SSF103506">
    <property type="entry name" value="Mitochondrial carrier"/>
    <property type="match status" value="1"/>
</dbReference>
<feature type="repeat" description="Solcar" evidence="9">
    <location>
        <begin position="98"/>
        <end position="180"/>
    </location>
</feature>
<accession>A0A0S4IPJ5</accession>
<dbReference type="OMA" id="YAQMYHR"/>
<evidence type="ECO:0000256" key="6">
    <source>
        <dbReference type="ARBA" id="ARBA00022989"/>
    </source>
</evidence>
<keyword evidence="6" id="KW-1133">Transmembrane helix</keyword>
<comment type="subcellular location">
    <subcellularLocation>
        <location evidence="1">Mitochondrion inner membrane</location>
        <topology evidence="1">Multi-pass membrane protein</topology>
    </subcellularLocation>
</comment>
<proteinExistence type="inferred from homology"/>
<dbReference type="InterPro" id="IPR049562">
    <property type="entry name" value="SLC25A33/36-like"/>
</dbReference>
<dbReference type="PANTHER" id="PTHR45829:SF4">
    <property type="entry name" value="MITOCHONDRIAL CARRIER PROTEIN RIM2"/>
    <property type="match status" value="1"/>
</dbReference>
<reference evidence="12" key="1">
    <citation type="submission" date="2015-09" db="EMBL/GenBank/DDBJ databases">
        <authorList>
            <consortium name="Pathogen Informatics"/>
        </authorList>
    </citation>
    <scope>NUCLEOTIDE SEQUENCE [LARGE SCALE GENOMIC DNA]</scope>
    <source>
        <strain evidence="12">Lake Konstanz</strain>
    </source>
</reference>
<keyword evidence="3 9" id="KW-0812">Transmembrane</keyword>
<evidence type="ECO:0000256" key="5">
    <source>
        <dbReference type="ARBA" id="ARBA00022792"/>
    </source>
</evidence>
<keyword evidence="12" id="KW-1185">Reference proteome</keyword>
<dbReference type="PROSITE" id="PS50920">
    <property type="entry name" value="SOLCAR"/>
    <property type="match status" value="2"/>
</dbReference>
<sequence>MEKDSFAYLAAGGFAGACSTLATNPLDVIRTRLQASRGASGVAQKNMSAHIAALFQDGFIRGMTKGLASNVAASMPSNAIYLPAYRSTNSFLTSKGMDCKLVPIASAFSAVVVTNLSLSPMFVIRSQVQADGSKPMREVALRILKTEGPKGFYRGLLTNVCGRFVEEGLFWSSFEYLKRATNEGSMSTSNSFAWNAFAVMSLTSVSKMFGVIIAYPYNVVMTHIRTPNKHFHYGSTKESKCESCCCVELEHRSRVRIINRKERLSFFDVS</sequence>
<organism evidence="11 12">
    <name type="scientific">Bodo saltans</name>
    <name type="common">Flagellated protozoan</name>
    <dbReference type="NCBI Taxonomy" id="75058"/>
    <lineage>
        <taxon>Eukaryota</taxon>
        <taxon>Discoba</taxon>
        <taxon>Euglenozoa</taxon>
        <taxon>Kinetoplastea</taxon>
        <taxon>Metakinetoplastina</taxon>
        <taxon>Eubodonida</taxon>
        <taxon>Bodonidae</taxon>
        <taxon>Bodo</taxon>
    </lineage>
</organism>
<evidence type="ECO:0000256" key="2">
    <source>
        <dbReference type="ARBA" id="ARBA00022448"/>
    </source>
</evidence>
<evidence type="ECO:0000256" key="1">
    <source>
        <dbReference type="ARBA" id="ARBA00004448"/>
    </source>
</evidence>